<dbReference type="GO" id="GO:0042060">
    <property type="term" value="P:wound healing"/>
    <property type="evidence" value="ECO:0007669"/>
    <property type="project" value="TreeGrafter"/>
</dbReference>
<organism evidence="4 5">
    <name type="scientific">Alligator sinensis</name>
    <name type="common">Chinese alligator</name>
    <dbReference type="NCBI Taxonomy" id="38654"/>
    <lineage>
        <taxon>Eukaryota</taxon>
        <taxon>Metazoa</taxon>
        <taxon>Chordata</taxon>
        <taxon>Craniata</taxon>
        <taxon>Vertebrata</taxon>
        <taxon>Euteleostomi</taxon>
        <taxon>Archelosauria</taxon>
        <taxon>Archosauria</taxon>
        <taxon>Crocodylia</taxon>
        <taxon>Alligatoridae</taxon>
        <taxon>Alligatorinae</taxon>
        <taxon>Alligator</taxon>
    </lineage>
</organism>
<evidence type="ECO:0000256" key="3">
    <source>
        <dbReference type="SAM" id="MobiDB-lite"/>
    </source>
</evidence>
<keyword evidence="1" id="KW-0597">Phosphoprotein</keyword>
<dbReference type="RefSeq" id="XP_025070036.1">
    <property type="nucleotide sequence ID" value="XM_025214251.1"/>
</dbReference>
<reference evidence="5" key="1">
    <citation type="submission" date="2025-08" db="UniProtKB">
        <authorList>
            <consortium name="RefSeq"/>
        </authorList>
    </citation>
    <scope>IDENTIFICATION</scope>
</reference>
<dbReference type="InterPro" id="IPR043197">
    <property type="entry name" value="Plakin"/>
</dbReference>
<evidence type="ECO:0000313" key="5">
    <source>
        <dbReference type="RefSeq" id="XP_025070036.1"/>
    </source>
</evidence>
<dbReference type="Gene3D" id="3.90.1290.10">
    <property type="entry name" value="Plakin repeat"/>
    <property type="match status" value="1"/>
</dbReference>
<dbReference type="SUPFAM" id="SSF75399">
    <property type="entry name" value="Plakin repeat"/>
    <property type="match status" value="1"/>
</dbReference>
<feature type="region of interest" description="Disordered" evidence="3">
    <location>
        <begin position="286"/>
        <end position="324"/>
    </location>
</feature>
<dbReference type="STRING" id="38654.A0A3Q0HDJ2"/>
<dbReference type="GO" id="GO:0005737">
    <property type="term" value="C:cytoplasm"/>
    <property type="evidence" value="ECO:0007669"/>
    <property type="project" value="TreeGrafter"/>
</dbReference>
<dbReference type="Pfam" id="PF00681">
    <property type="entry name" value="Plectin"/>
    <property type="match status" value="2"/>
</dbReference>
<name>A0A3Q0HDJ2_ALLSI</name>
<dbReference type="GO" id="GO:0042995">
    <property type="term" value="C:cell projection"/>
    <property type="evidence" value="ECO:0007669"/>
    <property type="project" value="UniProtKB-SubCell"/>
</dbReference>
<protein>
    <submittedName>
        <fullName evidence="5">Epiplakin-like</fullName>
    </submittedName>
</protein>
<sequence>MEGCRGVSTEEEMGSREGNVIAGVLVPFKNQKMSLYQAMMRGILSQGTALVLLEAQAASGFIIDPVMNRKLRVKDALHARVIGSDYYQKLLSAERAVTGYRDPCTGEKISLFRAMERGLIFKDHGIRLLEAQIATGGIIDPVHSHRLPVEVAYERGYIDQEMRQILSDPSDDTKGFFDPNTQENLTYMQLLSRCVPDPDSGLLMLQLMDKGSVLFQLNEDARKALQSARVAVHVGLFQGQSVSVWELLFSRYVLEHRRQELLRKYKAGRLSVQEMITVLTTIVTETEEKSSREHGPGKSPSTKLEAGPEARSPGADRSSREDGWEKSLRATMVDVPAGQFRGRKVSVWELLFSGDVAPERRQELLEKHRAGTLPTQELVSIVIAILRREAEVGRSRQCVTGKSISKRVETAGKAEEAHSQEQNLRKSLKSATIYVTAGELKGCNVSLLDLLFSRHVPQDKRQELLELYRSRVLTINQMIAAVTLAITRADAASKKGMPGVSSPNREPMAADEAADASSPQEQELDHILKSTTVDGPAGEYRGQRVSVWELLFSKYIPQQKRQVLLELYRGGVLPLEQMGTVITTIMRKAEARGGKLMGEEESPSAETLIGLKAEDAHTQEEEDWEKTLKVTAVDVPVSEFRGKKVSVWDLLFSKYFPEAERKEVLELYRGGVLTLDQVVTVVTSIVTKVEAAGGKLEAEETSPSTETLTALNTDTAHEEGEKKWEKTLKATMVDVPVGEFKGRKVSVWELLFSNYIPKAERKQLLRLYRDGVLTLEQITTIVTTIVTKAEAADGNLEGEENSLGTETLMAHNTETAHGEWEEKWEKTLKATTVDSPVGMFGGQKVSVWELLFSEFIPKQKRQELLELYRGGVLPLELMTTVVTTIARKTEATSRKLLVTVRTRSEDKADPVHKDHTAHSQEEEDWEKTLKVTAVDVPVSEFRGKKVSVWDLLFSKYFPEAERKEVLELYRGGVLTLDQVVTVVTSIVTKVEAAGGKLEAEETSLSSETLTALKTDTAHGEGDEKWEKTLKATMVDVPVGEFKGRKVSVWELLFSNYIPEAERKQLLRLYHGGVLTLEQITTVVTTIVTKTEAAGGKLEGEENLPSTETFMELSTNTVHGEGDGKWEKTLKATTVDSPVSKFGGQKVSVWELLFSEFIPEQKRQELLELYRGRVLPLELMTTVVTTIARKTEATSRKLLVTVRTRSEDKADPVHKDHTAHSQEEEDWEKTLKVTAVDVPVSEFRGKKVSVWDLLFSKYFPEAERKEVLELYRGGVLTLDQVVTVVTSIVTKVEAAGGKLEAEETSPSTETLTALNTDTAHGEGEKKWEKTLKATTVDSPVSKFGGQKVSVWELLFSEFIPKQKRQELLELYRGRGLPLELMTTVVTTIARKTEATSRKLLVTVRTRSEDKADPVHKDHTAHSQEEEDWEKTLKVTAVDVPVSEFRGKKVSVWDLLFSKYFPEAERKEVLELYRGGVLTLDQVVTVVTRLALEQITTVVTTIVTKTEAAGGDLEGEENLPSTETLMALSTNTVHGEGDRKWEKTLKVTVVDVPAGEFQGKKASVWDLLFSKYFPEAERQELLELYRGGVLTLEQISTVVTTIVRKTETQGGKLMGEEESPSAETLIALKAEDAHSQEEEDWEKTLKVTAVDVPVSEFQGKKVSVWDLLFSKYFPEAERKEVLELYRGGVLTLDQVVTVVTSIVTKVEATGGKLEAEETSPSSETLMVLNTEADHGQGAENWEKALRATAVDVPVGKFQGRKVSVWELLFSRHVPEERRQELLGRFRAGALTVQGLFTILSTVIAHGNLAVSQPRTLDLLCSEATCVTVRPFQGHTVSVWDLLSSQHISEYKRETSLDTYGAGRLIINKITVTTTVTSSPAGQRGNRHHCQ</sequence>
<dbReference type="SMART" id="SM00250">
    <property type="entry name" value="PLEC"/>
    <property type="match status" value="5"/>
</dbReference>
<gene>
    <name evidence="5" type="primary">LOC102370663</name>
</gene>
<dbReference type="GeneID" id="102370663"/>
<dbReference type="InterPro" id="IPR035915">
    <property type="entry name" value="Plakin_repeat_sf"/>
</dbReference>
<dbReference type="PANTHER" id="PTHR23169">
    <property type="entry name" value="ENVOPLAKIN"/>
    <property type="match status" value="1"/>
</dbReference>
<keyword evidence="4" id="KW-1185">Reference proteome</keyword>
<evidence type="ECO:0000313" key="4">
    <source>
        <dbReference type="Proteomes" id="UP000189705"/>
    </source>
</evidence>
<dbReference type="KEGG" id="asn:102370663"/>
<keyword evidence="2" id="KW-0677">Repeat</keyword>
<evidence type="ECO:0000256" key="2">
    <source>
        <dbReference type="ARBA" id="ARBA00022737"/>
    </source>
</evidence>
<dbReference type="GO" id="GO:0045110">
    <property type="term" value="P:intermediate filament bundle assembly"/>
    <property type="evidence" value="ECO:0007669"/>
    <property type="project" value="TreeGrafter"/>
</dbReference>
<evidence type="ECO:0000256" key="1">
    <source>
        <dbReference type="ARBA" id="ARBA00022553"/>
    </source>
</evidence>
<dbReference type="GO" id="GO:0016020">
    <property type="term" value="C:membrane"/>
    <property type="evidence" value="ECO:0007669"/>
    <property type="project" value="TreeGrafter"/>
</dbReference>
<dbReference type="InParanoid" id="A0A3Q0HDJ2"/>
<dbReference type="GO" id="GO:1990254">
    <property type="term" value="F:keratin filament binding"/>
    <property type="evidence" value="ECO:0007669"/>
    <property type="project" value="TreeGrafter"/>
</dbReference>
<feature type="compositionally biased region" description="Basic and acidic residues" evidence="3">
    <location>
        <begin position="286"/>
        <end position="296"/>
    </location>
</feature>
<dbReference type="GO" id="GO:0005198">
    <property type="term" value="F:structural molecule activity"/>
    <property type="evidence" value="ECO:0007669"/>
    <property type="project" value="TreeGrafter"/>
</dbReference>
<dbReference type="GO" id="GO:0045095">
    <property type="term" value="C:keratin filament"/>
    <property type="evidence" value="ECO:0007669"/>
    <property type="project" value="TreeGrafter"/>
</dbReference>
<feature type="region of interest" description="Disordered" evidence="3">
    <location>
        <begin position="493"/>
        <end position="523"/>
    </location>
</feature>
<dbReference type="InterPro" id="IPR001101">
    <property type="entry name" value="Plectin_repeat"/>
</dbReference>
<proteinExistence type="predicted"/>
<dbReference type="GO" id="GO:0030054">
    <property type="term" value="C:cell junction"/>
    <property type="evidence" value="ECO:0007669"/>
    <property type="project" value="TreeGrafter"/>
</dbReference>
<accession>A0A3Q0HDJ2</accession>
<dbReference type="PANTHER" id="PTHR23169:SF21">
    <property type="entry name" value="EPIPLAKIN"/>
    <property type="match status" value="1"/>
</dbReference>
<dbReference type="Proteomes" id="UP000189705">
    <property type="component" value="Unplaced"/>
</dbReference>